<feature type="compositionally biased region" description="Low complexity" evidence="6">
    <location>
        <begin position="804"/>
        <end position="827"/>
    </location>
</feature>
<dbReference type="GO" id="GO:0003712">
    <property type="term" value="F:transcription coregulator activity"/>
    <property type="evidence" value="ECO:0007669"/>
    <property type="project" value="TreeGrafter"/>
</dbReference>
<organism evidence="8 9">
    <name type="scientific">Didymella heteroderae</name>
    <dbReference type="NCBI Taxonomy" id="1769908"/>
    <lineage>
        <taxon>Eukaryota</taxon>
        <taxon>Fungi</taxon>
        <taxon>Dikarya</taxon>
        <taxon>Ascomycota</taxon>
        <taxon>Pezizomycotina</taxon>
        <taxon>Dothideomycetes</taxon>
        <taxon>Pleosporomycetidae</taxon>
        <taxon>Pleosporales</taxon>
        <taxon>Pleosporineae</taxon>
        <taxon>Didymellaceae</taxon>
        <taxon>Didymella</taxon>
    </lineage>
</organism>
<feature type="compositionally biased region" description="Low complexity" evidence="6">
    <location>
        <begin position="592"/>
        <end position="608"/>
    </location>
</feature>
<evidence type="ECO:0000313" key="9">
    <source>
        <dbReference type="Proteomes" id="UP000758155"/>
    </source>
</evidence>
<evidence type="ECO:0000259" key="7">
    <source>
        <dbReference type="PROSITE" id="PS50023"/>
    </source>
</evidence>
<keyword evidence="3 5" id="KW-0862">Zinc</keyword>
<feature type="compositionally biased region" description="Polar residues" evidence="6">
    <location>
        <begin position="662"/>
        <end position="676"/>
    </location>
</feature>
<dbReference type="FunFam" id="2.10.110.10:FF:000113">
    <property type="entry name" value="LIM domain-containing protein"/>
    <property type="match status" value="1"/>
</dbReference>
<dbReference type="Gene3D" id="2.10.110.10">
    <property type="entry name" value="Cysteine Rich Protein"/>
    <property type="match status" value="3"/>
</dbReference>
<dbReference type="PANTHER" id="PTHR24205:SF16">
    <property type="entry name" value="GH01042P-RELATED"/>
    <property type="match status" value="1"/>
</dbReference>
<dbReference type="SMART" id="SM00132">
    <property type="entry name" value="LIM"/>
    <property type="match status" value="3"/>
</dbReference>
<comment type="caution">
    <text evidence="8">The sequence shown here is derived from an EMBL/GenBank/DDBJ whole genome shotgun (WGS) entry which is preliminary data.</text>
</comment>
<feature type="compositionally biased region" description="Polar residues" evidence="6">
    <location>
        <begin position="1"/>
        <end position="11"/>
    </location>
</feature>
<feature type="region of interest" description="Disordered" evidence="6">
    <location>
        <begin position="477"/>
        <end position="716"/>
    </location>
</feature>
<protein>
    <recommendedName>
        <fullName evidence="7">LIM zinc-binding domain-containing protein</fullName>
    </recommendedName>
</protein>
<dbReference type="CDD" id="cd08368">
    <property type="entry name" value="LIM"/>
    <property type="match status" value="2"/>
</dbReference>
<feature type="compositionally biased region" description="Basic and acidic residues" evidence="6">
    <location>
        <begin position="404"/>
        <end position="431"/>
    </location>
</feature>
<evidence type="ECO:0000313" key="8">
    <source>
        <dbReference type="EMBL" id="KAF3043246.1"/>
    </source>
</evidence>
<sequence length="1063" mass="115023">MQPSQWVTEGASTPGPGAYYTPQQMKSYLQDLRTNRPARPTGSRPPPAHFKTWANRENSRVQDIPTIASLQAAKETEVKAEAQTPVAPAPQVHRRGNSSVDSGHSAESAGKALVQPPRGRESATPAHERRPSVEYREDARRKMERRESSEIRAAMDKMDLKDEEKLYEAARDEAAEIVWKHRNPNAFENSPNAPYAYPGPGRDALQRPRLQRTRSRSVGPKEDAEQDLQRANSKMRKRHSIGSSTGSRSSSMQDTGAAGSDTSPTPSPLFSGSPTKSAFDLKIAKASSDLPQQRKTSGSRRKPSGSLFQNPNDQIYEEPEEEAPPAPAPTPMAAEPPKPAPLPLGMRRNPFTRFQSIKGTGMVRSNTDHIVSMRRFDRYEIYKNEPTQSRNAGYTLNNNKSKLSEVSKADAENEPEVKTKDGKEIRSDELRAATGFSLRNRSPKLPTPTMVSDAPGRPIVSFQKDYGVVELKEEKSILPADPKPEPAAAPVAAPAAAPKPVEKSTTEPTIPTRKSLFERPMSRNGASPSPFERPASRSASPFDRPASRSGAGSPAPLKEFGPSSSPAPLGGGRPSTPKGPFANRSPLSRVNTASSTASAPAASTVAPVPADPYALPSASSTPPVPVDPYALPSTSSRPQPPIPSISVSESRPASRSRFGRPQSVSTIPAISVSESPTAGHGRSGSIPSIGVTPPIPTISVSDSPAPSTAPPRGRFNRVSTTQAVPSISVNEPPSMTRGHSFNAPIINLPNYVPTISVNESTASRPVPTINAPSISVTPSVPSIAINDSTPSTRPLPDPRNYNKRSAPPISASPRPSNSSRPAPSSARTHWTPTSVRTGAQCTHCALPISGRIVSAGGCRFHPECFSCYQCGEKLECVAFYPEPSAKHAARCDRIRARQRGEDIEFLPGWDTPEKMQQLEDQDGTDESPRFYCHLDFHECFSPRCKSCKTPIEGEVVVACGAEWHPGHFFCAQCGDPFDSSTPFVEKDGYAWCVNCHTNRYSAKCKGCRKPVTDTVVKALGAEWHTGCFVCIECRGPFDDGRYFLRGESQDPVCVKCEERRLKA</sequence>
<dbReference type="Proteomes" id="UP000758155">
    <property type="component" value="Unassembled WGS sequence"/>
</dbReference>
<dbReference type="InterPro" id="IPR001781">
    <property type="entry name" value="Znf_LIM"/>
</dbReference>
<reference evidence="8" key="1">
    <citation type="submission" date="2019-04" db="EMBL/GenBank/DDBJ databases">
        <title>Sequencing of skin fungus with MAO and IRED activity.</title>
        <authorList>
            <person name="Marsaioli A.J."/>
            <person name="Bonatto J.M.C."/>
            <person name="Reis Junior O."/>
        </authorList>
    </citation>
    <scope>NUCLEOTIDE SEQUENCE</scope>
    <source>
        <strain evidence="8">28M1</strain>
    </source>
</reference>
<keyword evidence="9" id="KW-1185">Reference proteome</keyword>
<evidence type="ECO:0000256" key="2">
    <source>
        <dbReference type="ARBA" id="ARBA00022737"/>
    </source>
</evidence>
<feature type="region of interest" description="Disordered" evidence="6">
    <location>
        <begin position="1"/>
        <end position="161"/>
    </location>
</feature>
<feature type="compositionally biased region" description="Polar residues" evidence="6">
    <location>
        <begin position="260"/>
        <end position="276"/>
    </location>
</feature>
<feature type="compositionally biased region" description="Basic and acidic residues" evidence="6">
    <location>
        <begin position="118"/>
        <end position="161"/>
    </location>
</feature>
<feature type="compositionally biased region" description="Low complexity" evidence="6">
    <location>
        <begin position="486"/>
        <end position="499"/>
    </location>
</feature>
<proteinExistence type="predicted"/>
<dbReference type="PROSITE" id="PS00478">
    <property type="entry name" value="LIM_DOMAIN_1"/>
    <property type="match status" value="2"/>
</dbReference>
<feature type="compositionally biased region" description="Low complexity" evidence="6">
    <location>
        <begin position="771"/>
        <end position="785"/>
    </location>
</feature>
<feature type="domain" description="LIM zinc-binding" evidence="7">
    <location>
        <begin position="1003"/>
        <end position="1063"/>
    </location>
</feature>
<feature type="compositionally biased region" description="Low complexity" evidence="6">
    <location>
        <begin position="241"/>
        <end position="251"/>
    </location>
</feature>
<keyword evidence="1 5" id="KW-0479">Metal-binding</keyword>
<dbReference type="Pfam" id="PF00412">
    <property type="entry name" value="LIM"/>
    <property type="match status" value="3"/>
</dbReference>
<dbReference type="SUPFAM" id="SSF57716">
    <property type="entry name" value="Glucocorticoid receptor-like (DNA-binding domain)"/>
    <property type="match status" value="3"/>
</dbReference>
<dbReference type="PROSITE" id="PS50023">
    <property type="entry name" value="LIM_DOMAIN_2"/>
    <property type="match status" value="3"/>
</dbReference>
<gene>
    <name evidence="8" type="ORF">E8E12_009844</name>
</gene>
<dbReference type="GO" id="GO:0005634">
    <property type="term" value="C:nucleus"/>
    <property type="evidence" value="ECO:0007669"/>
    <property type="project" value="TreeGrafter"/>
</dbReference>
<accession>A0A9P4WW30</accession>
<dbReference type="AlphaFoldDB" id="A0A9P4WW30"/>
<keyword evidence="2" id="KW-0677">Repeat</keyword>
<evidence type="ECO:0000256" key="4">
    <source>
        <dbReference type="ARBA" id="ARBA00023038"/>
    </source>
</evidence>
<dbReference type="GO" id="GO:0030695">
    <property type="term" value="F:GTPase regulator activity"/>
    <property type="evidence" value="ECO:0007669"/>
    <property type="project" value="UniProtKB-ARBA"/>
</dbReference>
<evidence type="ECO:0000256" key="1">
    <source>
        <dbReference type="ARBA" id="ARBA00022723"/>
    </source>
</evidence>
<evidence type="ECO:0000256" key="5">
    <source>
        <dbReference type="PROSITE-ProRule" id="PRU00125"/>
    </source>
</evidence>
<keyword evidence="4 5" id="KW-0440">LIM domain</keyword>
<name>A0A9P4WW30_9PLEO</name>
<dbReference type="EMBL" id="SWKV01000013">
    <property type="protein sequence ID" value="KAF3043246.1"/>
    <property type="molecule type" value="Genomic_DNA"/>
</dbReference>
<feature type="region of interest" description="Disordered" evidence="6">
    <location>
        <begin position="182"/>
        <end position="347"/>
    </location>
</feature>
<feature type="region of interest" description="Disordered" evidence="6">
    <location>
        <begin position="764"/>
        <end position="833"/>
    </location>
</feature>
<dbReference type="OrthoDB" id="15567at2759"/>
<feature type="domain" description="LIM zinc-binding" evidence="7">
    <location>
        <begin position="942"/>
        <end position="1002"/>
    </location>
</feature>
<feature type="domain" description="LIM zinc-binding" evidence="7">
    <location>
        <begin position="839"/>
        <end position="901"/>
    </location>
</feature>
<evidence type="ECO:0000256" key="3">
    <source>
        <dbReference type="ARBA" id="ARBA00022833"/>
    </source>
</evidence>
<dbReference type="FunFam" id="2.10.110.10:FF:000077">
    <property type="entry name" value="LIM domain protein"/>
    <property type="match status" value="1"/>
</dbReference>
<feature type="compositionally biased region" description="Pro residues" evidence="6">
    <location>
        <begin position="324"/>
        <end position="342"/>
    </location>
</feature>
<feature type="region of interest" description="Disordered" evidence="6">
    <location>
        <begin position="404"/>
        <end position="458"/>
    </location>
</feature>
<evidence type="ECO:0000256" key="6">
    <source>
        <dbReference type="SAM" id="MobiDB-lite"/>
    </source>
</evidence>
<dbReference type="PANTHER" id="PTHR24205">
    <property type="entry name" value="FOUR AND A HALF LIM DOMAINS PROTEIN"/>
    <property type="match status" value="1"/>
</dbReference>
<dbReference type="GO" id="GO:0046872">
    <property type="term" value="F:metal ion binding"/>
    <property type="evidence" value="ECO:0007669"/>
    <property type="project" value="UniProtKB-KW"/>
</dbReference>